<dbReference type="AlphaFoldDB" id="A0AAV6V695"/>
<gene>
    <name evidence="2" type="ORF">JTE90_020718</name>
</gene>
<organism evidence="2 3">
    <name type="scientific">Oedothorax gibbosus</name>
    <dbReference type="NCBI Taxonomy" id="931172"/>
    <lineage>
        <taxon>Eukaryota</taxon>
        <taxon>Metazoa</taxon>
        <taxon>Ecdysozoa</taxon>
        <taxon>Arthropoda</taxon>
        <taxon>Chelicerata</taxon>
        <taxon>Arachnida</taxon>
        <taxon>Araneae</taxon>
        <taxon>Araneomorphae</taxon>
        <taxon>Entelegynae</taxon>
        <taxon>Araneoidea</taxon>
        <taxon>Linyphiidae</taxon>
        <taxon>Erigoninae</taxon>
        <taxon>Oedothorax</taxon>
    </lineage>
</organism>
<reference evidence="2 3" key="1">
    <citation type="journal article" date="2022" name="Nat. Ecol. Evol.">
        <title>A masculinizing supergene underlies an exaggerated male reproductive morph in a spider.</title>
        <authorList>
            <person name="Hendrickx F."/>
            <person name="De Corte Z."/>
            <person name="Sonet G."/>
            <person name="Van Belleghem S.M."/>
            <person name="Kostlbacher S."/>
            <person name="Vangestel C."/>
        </authorList>
    </citation>
    <scope>NUCLEOTIDE SEQUENCE [LARGE SCALE GENOMIC DNA]</scope>
    <source>
        <strain evidence="2">W744_W776</strain>
    </source>
</reference>
<comment type="caution">
    <text evidence="2">The sequence shown here is derived from an EMBL/GenBank/DDBJ whole genome shotgun (WGS) entry which is preliminary data.</text>
</comment>
<sequence>MQGTSCSAAFDKWLRGRHLCRKVMNGGLELHLRWLNPPSFALCLSFLHAEGHESRVRTALRRLYTPSFVLHLSFLLGLYFVRGVWMRCVILVLPSRGTSCSGSKLYCPCLTNGCGEAPMQEGHEGSVPATPAQAEPSFLCPPFELPAFTWLGSVWMVQLWGFGNILAAYPCRHMCRKVMSGGFKPHLRSLNPSSFALCLSFLIHLVRGV</sequence>
<keyword evidence="1" id="KW-0812">Transmembrane</keyword>
<name>A0AAV6V695_9ARAC</name>
<dbReference type="Proteomes" id="UP000827092">
    <property type="component" value="Unassembled WGS sequence"/>
</dbReference>
<dbReference type="EMBL" id="JAFNEN010000159">
    <property type="protein sequence ID" value="KAG8191469.1"/>
    <property type="molecule type" value="Genomic_DNA"/>
</dbReference>
<keyword evidence="3" id="KW-1185">Reference proteome</keyword>
<evidence type="ECO:0000313" key="2">
    <source>
        <dbReference type="EMBL" id="KAG8191469.1"/>
    </source>
</evidence>
<keyword evidence="1" id="KW-1133">Transmembrane helix</keyword>
<evidence type="ECO:0000256" key="1">
    <source>
        <dbReference type="SAM" id="Phobius"/>
    </source>
</evidence>
<accession>A0AAV6V695</accession>
<feature type="transmembrane region" description="Helical" evidence="1">
    <location>
        <begin position="147"/>
        <end position="169"/>
    </location>
</feature>
<keyword evidence="1" id="KW-0472">Membrane</keyword>
<proteinExistence type="predicted"/>
<protein>
    <submittedName>
        <fullName evidence="2">Uncharacterized protein</fullName>
    </submittedName>
</protein>
<feature type="transmembrane region" description="Helical" evidence="1">
    <location>
        <begin position="63"/>
        <end position="81"/>
    </location>
</feature>
<evidence type="ECO:0000313" key="3">
    <source>
        <dbReference type="Proteomes" id="UP000827092"/>
    </source>
</evidence>